<sequence length="100" mass="11506">MRCEISPKKALTLDPLDFHIYTTFLQKLLKNGEDGKHAKSKVKKCNKLIDIRVKFSDFPFANMCVSPSVPEDRQDKMCLRSTDLEHQVSNQSKSNTCLFQ</sequence>
<evidence type="ECO:0000313" key="1">
    <source>
        <dbReference type="EMBL" id="KAK9751814.1"/>
    </source>
</evidence>
<accession>A0AAW1MTI5</accession>
<keyword evidence="2" id="KW-1185">Reference proteome</keyword>
<comment type="caution">
    <text evidence="1">The sequence shown here is derived from an EMBL/GenBank/DDBJ whole genome shotgun (WGS) entry which is preliminary data.</text>
</comment>
<proteinExistence type="predicted"/>
<reference evidence="1 2" key="1">
    <citation type="journal article" date="2024" name="BMC Genomics">
        <title>De novo assembly and annotation of Popillia japonica's genome with initial clues to its potential as an invasive pest.</title>
        <authorList>
            <person name="Cucini C."/>
            <person name="Boschi S."/>
            <person name="Funari R."/>
            <person name="Cardaioli E."/>
            <person name="Iannotti N."/>
            <person name="Marturano G."/>
            <person name="Paoli F."/>
            <person name="Bruttini M."/>
            <person name="Carapelli A."/>
            <person name="Frati F."/>
            <person name="Nardi F."/>
        </authorList>
    </citation>
    <scope>NUCLEOTIDE SEQUENCE [LARGE SCALE GENOMIC DNA]</scope>
    <source>
        <strain evidence="1">DMR45628</strain>
    </source>
</reference>
<gene>
    <name evidence="1" type="ORF">QE152_g4655</name>
</gene>
<dbReference type="AlphaFoldDB" id="A0AAW1MTI5"/>
<evidence type="ECO:0000313" key="2">
    <source>
        <dbReference type="Proteomes" id="UP001458880"/>
    </source>
</evidence>
<protein>
    <submittedName>
        <fullName evidence="1">Uncharacterized protein</fullName>
    </submittedName>
</protein>
<name>A0AAW1MTI5_POPJA</name>
<dbReference type="Proteomes" id="UP001458880">
    <property type="component" value="Unassembled WGS sequence"/>
</dbReference>
<dbReference type="EMBL" id="JASPKY010000025">
    <property type="protein sequence ID" value="KAK9751814.1"/>
    <property type="molecule type" value="Genomic_DNA"/>
</dbReference>
<organism evidence="1 2">
    <name type="scientific">Popillia japonica</name>
    <name type="common">Japanese beetle</name>
    <dbReference type="NCBI Taxonomy" id="7064"/>
    <lineage>
        <taxon>Eukaryota</taxon>
        <taxon>Metazoa</taxon>
        <taxon>Ecdysozoa</taxon>
        <taxon>Arthropoda</taxon>
        <taxon>Hexapoda</taxon>
        <taxon>Insecta</taxon>
        <taxon>Pterygota</taxon>
        <taxon>Neoptera</taxon>
        <taxon>Endopterygota</taxon>
        <taxon>Coleoptera</taxon>
        <taxon>Polyphaga</taxon>
        <taxon>Scarabaeiformia</taxon>
        <taxon>Scarabaeidae</taxon>
        <taxon>Rutelinae</taxon>
        <taxon>Popillia</taxon>
    </lineage>
</organism>